<protein>
    <submittedName>
        <fullName evidence="1">Uncharacterized protein</fullName>
    </submittedName>
</protein>
<dbReference type="Proteomes" id="UP001499990">
    <property type="component" value="Unassembled WGS sequence"/>
</dbReference>
<evidence type="ECO:0000313" key="1">
    <source>
        <dbReference type="EMBL" id="GAA3370040.1"/>
    </source>
</evidence>
<proteinExistence type="predicted"/>
<name>A0ABP6S7E8_9ACTN</name>
<evidence type="ECO:0000313" key="2">
    <source>
        <dbReference type="Proteomes" id="UP001499990"/>
    </source>
</evidence>
<accession>A0ABP6S7E8</accession>
<keyword evidence="2" id="KW-1185">Reference proteome</keyword>
<sequence length="116" mass="12352">MDAAEDLPDVLPVCAGARCDEHAVILPARPAGAPSVSDVAALSPQTRAMFADGNRTTFVVKRKRLPVLLGFATAACVSELVALDFATVTEADHGYDVTLYRAKVRKHTPNPCCCRV</sequence>
<organism evidence="1 2">
    <name type="scientific">Streptomyces sannanensis</name>
    <dbReference type="NCBI Taxonomy" id="285536"/>
    <lineage>
        <taxon>Bacteria</taxon>
        <taxon>Bacillati</taxon>
        <taxon>Actinomycetota</taxon>
        <taxon>Actinomycetes</taxon>
        <taxon>Kitasatosporales</taxon>
        <taxon>Streptomycetaceae</taxon>
        <taxon>Streptomyces</taxon>
    </lineage>
</organism>
<dbReference type="EMBL" id="BAAAYL010000001">
    <property type="protein sequence ID" value="GAA3370040.1"/>
    <property type="molecule type" value="Genomic_DNA"/>
</dbReference>
<gene>
    <name evidence="1" type="ORF">GCM10020367_15090</name>
</gene>
<reference evidence="2" key="1">
    <citation type="journal article" date="2019" name="Int. J. Syst. Evol. Microbiol.">
        <title>The Global Catalogue of Microorganisms (GCM) 10K type strain sequencing project: providing services to taxonomists for standard genome sequencing and annotation.</title>
        <authorList>
            <consortium name="The Broad Institute Genomics Platform"/>
            <consortium name="The Broad Institute Genome Sequencing Center for Infectious Disease"/>
            <person name="Wu L."/>
            <person name="Ma J."/>
        </authorList>
    </citation>
    <scope>NUCLEOTIDE SEQUENCE [LARGE SCALE GENOMIC DNA]</scope>
    <source>
        <strain evidence="2">JCM 9651</strain>
    </source>
</reference>
<comment type="caution">
    <text evidence="1">The sequence shown here is derived from an EMBL/GenBank/DDBJ whole genome shotgun (WGS) entry which is preliminary data.</text>
</comment>